<reference evidence="2 4" key="1">
    <citation type="submission" date="2014-03" db="EMBL/GenBank/DDBJ databases">
        <title>Complete genome sequence of the Radio-Resistant Rubrobacter radiotolerans RSPS-4.</title>
        <authorList>
            <person name="Egas C.C."/>
            <person name="Barroso C.C."/>
            <person name="Froufe H.J.C."/>
            <person name="Pacheco J.J."/>
            <person name="Albuquerque L.L."/>
            <person name="da Costa M.M.S."/>
        </authorList>
    </citation>
    <scope>NUCLEOTIDE SEQUENCE [LARGE SCALE GENOMIC DNA]</scope>
    <source>
        <strain evidence="2 4">RSPS-4</strain>
        <plasmid evidence="2 4">2</plasmid>
    </source>
</reference>
<dbReference type="EMBL" id="CP007516">
    <property type="protein sequence ID" value="AHY48259.1"/>
    <property type="molecule type" value="Genomic_DNA"/>
</dbReference>
<sequence>MKEDIAKITPDLPNAASTVEGIVTGGQPTAEHFERLAAEGYRTVIDLRTEHEDRGLSGGLDEEQVVKEAGMEYVSLPLAARAEDFVDEAFDSFRQVLSDPASRPVLVHCRTATRVEPLMLAYLVLDEGRDLEEAERLVEEIAFRKQELHERALEYIRARSAG</sequence>
<accession>A0A023X865</accession>
<evidence type="ECO:0000259" key="1">
    <source>
        <dbReference type="Pfam" id="PF22741"/>
    </source>
</evidence>
<dbReference type="AlphaFoldDB" id="A0A023X865"/>
<feature type="domain" description="DSP-PTPase phosphatase fused to NAD+ Kinase" evidence="1">
    <location>
        <begin position="22"/>
        <end position="142"/>
    </location>
</feature>
<organism evidence="2 4">
    <name type="scientific">Rubrobacter radiotolerans</name>
    <name type="common">Arthrobacter radiotolerans</name>
    <dbReference type="NCBI Taxonomy" id="42256"/>
    <lineage>
        <taxon>Bacteria</taxon>
        <taxon>Bacillati</taxon>
        <taxon>Actinomycetota</taxon>
        <taxon>Rubrobacteria</taxon>
        <taxon>Rubrobacterales</taxon>
        <taxon>Rubrobacteraceae</taxon>
        <taxon>Rubrobacter</taxon>
    </lineage>
</organism>
<dbReference type="InterPro" id="IPR055214">
    <property type="entry name" value="PTP-NADK"/>
</dbReference>
<name>A0A023X865_RUBRA</name>
<dbReference type="Pfam" id="PF22741">
    <property type="entry name" value="PTP-NADK"/>
    <property type="match status" value="1"/>
</dbReference>
<dbReference type="Gene3D" id="3.90.190.10">
    <property type="entry name" value="Protein tyrosine phosphatase superfamily"/>
    <property type="match status" value="1"/>
</dbReference>
<evidence type="ECO:0000313" key="3">
    <source>
        <dbReference type="EMBL" id="MDX5895532.1"/>
    </source>
</evidence>
<reference evidence="3" key="2">
    <citation type="submission" date="2023-11" db="EMBL/GenBank/DDBJ databases">
        <title>MicrobeMod: A computational toolkit for identifying prokaryotic methylation and restriction-modification with nanopore sequencing.</title>
        <authorList>
            <person name="Crits-Christoph A."/>
            <person name="Kang S.C."/>
            <person name="Lee H."/>
            <person name="Ostrov N."/>
        </authorList>
    </citation>
    <scope>NUCLEOTIDE SEQUENCE</scope>
    <source>
        <strain evidence="3">ATCC 51242</strain>
    </source>
</reference>
<dbReference type="KEGG" id="rrd:RradSPS_2976"/>
<evidence type="ECO:0000313" key="4">
    <source>
        <dbReference type="Proteomes" id="UP000025229"/>
    </source>
</evidence>
<dbReference type="Proteomes" id="UP000025229">
    <property type="component" value="Plasmid 2"/>
</dbReference>
<dbReference type="eggNOG" id="COG3453">
    <property type="taxonomic scope" value="Bacteria"/>
</dbReference>
<gene>
    <name evidence="2" type="ORF">RradSPS_2976</name>
    <name evidence="3" type="ORF">SIL72_16000</name>
</gene>
<protein>
    <submittedName>
        <fullName evidence="2">Putative phosphatase (DUF442)</fullName>
    </submittedName>
    <submittedName>
        <fullName evidence="3">Sulfur transferase domain-containing protein</fullName>
    </submittedName>
</protein>
<dbReference type="HOGENOM" id="CLU_1634144_0_0_11"/>
<evidence type="ECO:0000313" key="2">
    <source>
        <dbReference type="EMBL" id="AHY48259.1"/>
    </source>
</evidence>
<dbReference type="RefSeq" id="WP_041338985.1">
    <property type="nucleotide sequence ID" value="NZ_CP007516.1"/>
</dbReference>
<dbReference type="OrthoDB" id="9806482at2"/>
<keyword evidence="3" id="KW-0808">Transferase</keyword>
<keyword evidence="4" id="KW-1185">Reference proteome</keyword>
<dbReference type="SUPFAM" id="SSF52799">
    <property type="entry name" value="(Phosphotyrosine protein) phosphatases II"/>
    <property type="match status" value="1"/>
</dbReference>
<dbReference type="EMBL" id="JAWXXX010000003">
    <property type="protein sequence ID" value="MDX5895532.1"/>
    <property type="molecule type" value="Genomic_DNA"/>
</dbReference>
<geneLocation type="plasmid" evidence="2">
    <name>2</name>
</geneLocation>
<dbReference type="GO" id="GO:0016740">
    <property type="term" value="F:transferase activity"/>
    <property type="evidence" value="ECO:0007669"/>
    <property type="project" value="UniProtKB-KW"/>
</dbReference>
<dbReference type="InterPro" id="IPR029021">
    <property type="entry name" value="Prot-tyrosine_phosphatase-like"/>
</dbReference>
<keyword evidence="2" id="KW-0614">Plasmid</keyword>
<dbReference type="Proteomes" id="UP001281130">
    <property type="component" value="Unassembled WGS sequence"/>
</dbReference>
<proteinExistence type="predicted"/>